<organism evidence="2 3">
    <name type="scientific">Aspergillus ibericus CBS 121593</name>
    <dbReference type="NCBI Taxonomy" id="1448316"/>
    <lineage>
        <taxon>Eukaryota</taxon>
        <taxon>Fungi</taxon>
        <taxon>Dikarya</taxon>
        <taxon>Ascomycota</taxon>
        <taxon>Pezizomycotina</taxon>
        <taxon>Eurotiomycetes</taxon>
        <taxon>Eurotiomycetidae</taxon>
        <taxon>Eurotiales</taxon>
        <taxon>Aspergillaceae</taxon>
        <taxon>Aspergillus</taxon>
        <taxon>Aspergillus subgen. Circumdati</taxon>
    </lineage>
</organism>
<dbReference type="Pfam" id="PF13391">
    <property type="entry name" value="HNH_2"/>
    <property type="match status" value="1"/>
</dbReference>
<feature type="domain" description="HNH nuclease" evidence="1">
    <location>
        <begin position="8"/>
        <end position="40"/>
    </location>
</feature>
<keyword evidence="3" id="KW-1185">Reference proteome</keyword>
<dbReference type="InterPro" id="IPR003615">
    <property type="entry name" value="HNH_nuc"/>
</dbReference>
<dbReference type="OrthoDB" id="2104739at2759"/>
<dbReference type="EMBL" id="KZ824427">
    <property type="protein sequence ID" value="RAL03627.1"/>
    <property type="molecule type" value="Genomic_DNA"/>
</dbReference>
<evidence type="ECO:0000313" key="3">
    <source>
        <dbReference type="Proteomes" id="UP000249402"/>
    </source>
</evidence>
<dbReference type="AlphaFoldDB" id="A0A395H6T9"/>
<dbReference type="STRING" id="1448316.A0A395H6T9"/>
<dbReference type="Proteomes" id="UP000249402">
    <property type="component" value="Unassembled WGS sequence"/>
</dbReference>
<dbReference type="GeneID" id="37220368"/>
<accession>A0A395H6T9</accession>
<evidence type="ECO:0000259" key="1">
    <source>
        <dbReference type="Pfam" id="PF13391"/>
    </source>
</evidence>
<reference evidence="2 3" key="1">
    <citation type="submission" date="2018-02" db="EMBL/GenBank/DDBJ databases">
        <title>The genomes of Aspergillus section Nigri reveals drivers in fungal speciation.</title>
        <authorList>
            <consortium name="DOE Joint Genome Institute"/>
            <person name="Vesth T.C."/>
            <person name="Nybo J."/>
            <person name="Theobald S."/>
            <person name="Brandl J."/>
            <person name="Frisvad J.C."/>
            <person name="Nielsen K.F."/>
            <person name="Lyhne E.K."/>
            <person name="Kogle M.E."/>
            <person name="Kuo A."/>
            <person name="Riley R."/>
            <person name="Clum A."/>
            <person name="Nolan M."/>
            <person name="Lipzen A."/>
            <person name="Salamov A."/>
            <person name="Henrissat B."/>
            <person name="Wiebenga A."/>
            <person name="De vries R.P."/>
            <person name="Grigoriev I.V."/>
            <person name="Mortensen U.H."/>
            <person name="Andersen M.R."/>
            <person name="Baker S.E."/>
        </authorList>
    </citation>
    <scope>NUCLEOTIDE SEQUENCE [LARGE SCALE GENOMIC DNA]</scope>
    <source>
        <strain evidence="2 3">CBS 121593</strain>
    </source>
</reference>
<dbReference type="RefSeq" id="XP_025577954.1">
    <property type="nucleotide sequence ID" value="XM_025715503.1"/>
</dbReference>
<gene>
    <name evidence="2" type="ORF">BO80DRAFT_349425</name>
</gene>
<name>A0A395H6T9_9EURO</name>
<protein>
    <recommendedName>
        <fullName evidence="1">HNH nuclease domain-containing protein</fullName>
    </recommendedName>
</protein>
<sequence>MFNPIAIHLIDGVDIDRPMNALTLTHDLHKLFGNFEIAFEPVDSQPHTYRINYIDSDRMGRVEKLPVTVSLFITPNRDVEPPSPELLRIHSAIGRILHLSAAGEYIDEFIRDLEEMESGEVMQNGTTRLDDYVWFRLGAMSVH</sequence>
<dbReference type="VEuPathDB" id="FungiDB:BO80DRAFT_349425"/>
<proteinExistence type="predicted"/>
<evidence type="ECO:0000313" key="2">
    <source>
        <dbReference type="EMBL" id="RAL03627.1"/>
    </source>
</evidence>